<evidence type="ECO:0000313" key="3">
    <source>
        <dbReference type="EMBL" id="KAH0467315.1"/>
    </source>
</evidence>
<dbReference type="CDD" id="cd05162">
    <property type="entry name" value="PWWP"/>
    <property type="match status" value="1"/>
</dbReference>
<name>A0AAV7HJ42_DENCH</name>
<dbReference type="InterPro" id="IPR000313">
    <property type="entry name" value="PWWP_dom"/>
</dbReference>
<feature type="region of interest" description="Disordered" evidence="1">
    <location>
        <begin position="257"/>
        <end position="288"/>
    </location>
</feature>
<dbReference type="Gene3D" id="2.30.30.140">
    <property type="match status" value="1"/>
</dbReference>
<dbReference type="EMBL" id="JAGFBR010000005">
    <property type="protein sequence ID" value="KAH0467315.1"/>
    <property type="molecule type" value="Genomic_DNA"/>
</dbReference>
<dbReference type="Proteomes" id="UP000775213">
    <property type="component" value="Unassembled WGS sequence"/>
</dbReference>
<feature type="domain" description="PWWP" evidence="2">
    <location>
        <begin position="88"/>
        <end position="149"/>
    </location>
</feature>
<dbReference type="AlphaFoldDB" id="A0AAV7HJ42"/>
<gene>
    <name evidence="3" type="ORF">IEQ34_004553</name>
</gene>
<evidence type="ECO:0000313" key="4">
    <source>
        <dbReference type="Proteomes" id="UP000775213"/>
    </source>
</evidence>
<evidence type="ECO:0000256" key="1">
    <source>
        <dbReference type="SAM" id="MobiDB-lite"/>
    </source>
</evidence>
<proteinExistence type="predicted"/>
<keyword evidence="4" id="KW-1185">Reference proteome</keyword>
<comment type="caution">
    <text evidence="3">The sequence shown here is derived from an EMBL/GenBank/DDBJ whole genome shotgun (WGS) entry which is preliminary data.</text>
</comment>
<dbReference type="PANTHER" id="PTHR33697:SF1">
    <property type="entry name" value="TUDOR_PWWP_MBT SUPERFAMILY PROTEIN"/>
    <property type="match status" value="1"/>
</dbReference>
<evidence type="ECO:0000259" key="2">
    <source>
        <dbReference type="PROSITE" id="PS50812"/>
    </source>
</evidence>
<dbReference type="InterPro" id="IPR044679">
    <property type="entry name" value="PWWP2-like"/>
</dbReference>
<dbReference type="SUPFAM" id="SSF63748">
    <property type="entry name" value="Tudor/PWWP/MBT"/>
    <property type="match status" value="1"/>
</dbReference>
<dbReference type="PANTHER" id="PTHR33697">
    <property type="entry name" value="T17B22.17 PROTEIN-RELATED"/>
    <property type="match status" value="1"/>
</dbReference>
<reference evidence="3 4" key="1">
    <citation type="journal article" date="2021" name="Hortic Res">
        <title>Chromosome-scale assembly of the Dendrobium chrysotoxum genome enhances the understanding of orchid evolution.</title>
        <authorList>
            <person name="Zhang Y."/>
            <person name="Zhang G.Q."/>
            <person name="Zhang D."/>
            <person name="Liu X.D."/>
            <person name="Xu X.Y."/>
            <person name="Sun W.H."/>
            <person name="Yu X."/>
            <person name="Zhu X."/>
            <person name="Wang Z.W."/>
            <person name="Zhao X."/>
            <person name="Zhong W.Y."/>
            <person name="Chen H."/>
            <person name="Yin W.L."/>
            <person name="Huang T."/>
            <person name="Niu S.C."/>
            <person name="Liu Z.J."/>
        </authorList>
    </citation>
    <scope>NUCLEOTIDE SEQUENCE [LARGE SCALE GENOMIC DNA]</scope>
    <source>
        <strain evidence="3">Lindl</strain>
    </source>
</reference>
<feature type="compositionally biased region" description="Polar residues" evidence="1">
    <location>
        <begin position="324"/>
        <end position="339"/>
    </location>
</feature>
<accession>A0AAV7HJ42</accession>
<protein>
    <recommendedName>
        <fullName evidence="2">PWWP domain-containing protein</fullName>
    </recommendedName>
</protein>
<dbReference type="PROSITE" id="PS50812">
    <property type="entry name" value="PWWP"/>
    <property type="match status" value="1"/>
</dbReference>
<feature type="region of interest" description="Disordered" evidence="1">
    <location>
        <begin position="314"/>
        <end position="339"/>
    </location>
</feature>
<dbReference type="Pfam" id="PF00855">
    <property type="entry name" value="PWWP"/>
    <property type="match status" value="1"/>
</dbReference>
<sequence>MRRLDLSTGRHGVFSSDPKFFFYPSFTVVVSESLELRCTREEICAALDEVLTQVLGPRVELWQLLFEDCILEMESLREDDLKGMNASAGGLVWVRRRNGSWWPGRILCVDELAKCLRTKKAGTPVKLLGREEGTVDWYNLEKSKRIKAFRCGEYDDCIARAKASAIRSNRRTADSGKYARRVDAILHALELEKCHLTSGNEKLSTSKNNSKVSCIAEDSLKQRKIMFKNRREIVFTARKSGKPKEIYTHELSHSVASFERPEQPLNSAVQKKRWKNPNDSEDDGDEGIRRMKDLQDLGLGMVSTGKPNMRASMKETCAKGPSGRASQNEPDFDNNSSSITHRSCFKNSCLSSRTTRLFHVYQNLKRRNRRRRRLTKIWVGSDSVKVNVPLIYQDSVITGDSPSYGITMKRLNDLKSSSKKNKFSLMDTSSLDCSESSYERTLLHVQEKNGTAVYDLNPPSVVRDDADDNLSNGLVNVPILIGERNVEGVLSICKTRASRKIHSYAAEKLSVHSVQVCMVSKSGEGLVEASSTNSVSSANHIVQRIKKSNIGLNSKVRGHSKYSSFNMNLNSVSSDDEAENACDGSLTSDISDQSVRCGSLTELSNLHEAQTVLASINSATANDFACIYKSLQSGNNLQCSYSTSSAQLKGALREVFTSTMQVQDSDKREQSVVSISPRCAVLELSNSASVASLYDVELKVQANYHGQRAPLVSLVSKLDGKAIVGHAIAVEILGDGSSATLLNCAHHLTGRSINLLRNRVNIICKLSEKLNDLKKPELSVHETSHLSCSNSTLLKRRPLGGRNLSCKNSSLLKRKPLCGRRSGFSPRKIRRLSSITVDLNNKDNVREIIVEKVEPLSVACIPLRVVFGRLHEALGFSSQPAK</sequence>
<organism evidence="3 4">
    <name type="scientific">Dendrobium chrysotoxum</name>
    <name type="common">Orchid</name>
    <dbReference type="NCBI Taxonomy" id="161865"/>
    <lineage>
        <taxon>Eukaryota</taxon>
        <taxon>Viridiplantae</taxon>
        <taxon>Streptophyta</taxon>
        <taxon>Embryophyta</taxon>
        <taxon>Tracheophyta</taxon>
        <taxon>Spermatophyta</taxon>
        <taxon>Magnoliopsida</taxon>
        <taxon>Liliopsida</taxon>
        <taxon>Asparagales</taxon>
        <taxon>Orchidaceae</taxon>
        <taxon>Epidendroideae</taxon>
        <taxon>Malaxideae</taxon>
        <taxon>Dendrobiinae</taxon>
        <taxon>Dendrobium</taxon>
    </lineage>
</organism>